<evidence type="ECO:0000256" key="1">
    <source>
        <dbReference type="ARBA" id="ARBA00004965"/>
    </source>
</evidence>
<feature type="binding site" evidence="11">
    <location>
        <position position="476"/>
    </location>
    <ligand>
        <name>ATP</name>
        <dbReference type="ChEBI" id="CHEBI:30616"/>
    </ligand>
</feature>
<dbReference type="EC" id="6.3.2.3" evidence="10"/>
<evidence type="ECO:0000259" key="14">
    <source>
        <dbReference type="Pfam" id="PF03199"/>
    </source>
</evidence>
<dbReference type="Gene3D" id="3.30.1490.50">
    <property type="match status" value="1"/>
</dbReference>
<dbReference type="Gene3D" id="3.40.50.1760">
    <property type="entry name" value="Glutathione synthase, substrate-binding domain superfamily, eukaryotic"/>
    <property type="match status" value="1"/>
</dbReference>
<organism evidence="15 16">
    <name type="scientific">Amanita thiersii Skay4041</name>
    <dbReference type="NCBI Taxonomy" id="703135"/>
    <lineage>
        <taxon>Eukaryota</taxon>
        <taxon>Fungi</taxon>
        <taxon>Dikarya</taxon>
        <taxon>Basidiomycota</taxon>
        <taxon>Agaricomycotina</taxon>
        <taxon>Agaricomycetes</taxon>
        <taxon>Agaricomycetidae</taxon>
        <taxon>Agaricales</taxon>
        <taxon>Pluteineae</taxon>
        <taxon>Amanitaceae</taxon>
        <taxon>Amanita</taxon>
    </lineage>
</organism>
<dbReference type="InterPro" id="IPR005615">
    <property type="entry name" value="Glutathione_synthase"/>
</dbReference>
<feature type="binding site" evidence="13">
    <location>
        <begin position="513"/>
        <end position="514"/>
    </location>
    <ligand>
        <name>substrate</name>
    </ligand>
</feature>
<comment type="subunit">
    <text evidence="3">Homodimer.</text>
</comment>
<feature type="binding site" evidence="12">
    <location>
        <position position="413"/>
    </location>
    <ligand>
        <name>Mg(2+)</name>
        <dbReference type="ChEBI" id="CHEBI:18420"/>
    </ligand>
</feature>
<feature type="binding site" evidence="11">
    <location>
        <position position="510"/>
    </location>
    <ligand>
        <name>ATP</name>
        <dbReference type="ChEBI" id="CHEBI:30616"/>
    </ligand>
</feature>
<feature type="binding site" evidence="13">
    <location>
        <begin position="291"/>
        <end position="294"/>
    </location>
    <ligand>
        <name>substrate</name>
    </ligand>
</feature>
<evidence type="ECO:0000256" key="9">
    <source>
        <dbReference type="ARBA" id="ARBA00022842"/>
    </source>
</evidence>
<dbReference type="SUPFAM" id="SSF52440">
    <property type="entry name" value="PreATP-grasp domain"/>
    <property type="match status" value="1"/>
</dbReference>
<dbReference type="Gene3D" id="3.30.470.20">
    <property type="entry name" value="ATP-grasp fold, B domain"/>
    <property type="match status" value="1"/>
</dbReference>
<evidence type="ECO:0000256" key="2">
    <source>
        <dbReference type="ARBA" id="ARBA00010385"/>
    </source>
</evidence>
<dbReference type="GO" id="GO:0043295">
    <property type="term" value="F:glutathione binding"/>
    <property type="evidence" value="ECO:0007669"/>
    <property type="project" value="UniProtKB-UniRule"/>
</dbReference>
<dbReference type="Proteomes" id="UP000242287">
    <property type="component" value="Unassembled WGS sequence"/>
</dbReference>
<dbReference type="Pfam" id="PF03917">
    <property type="entry name" value="GSH_synth_ATP"/>
    <property type="match status" value="1"/>
</dbReference>
<feature type="binding site" evidence="12">
    <location>
        <position position="154"/>
    </location>
    <ligand>
        <name>Mg(2+)</name>
        <dbReference type="ChEBI" id="CHEBI:18420"/>
    </ligand>
</feature>
<evidence type="ECO:0000256" key="8">
    <source>
        <dbReference type="ARBA" id="ARBA00022840"/>
    </source>
</evidence>
<dbReference type="EMBL" id="KZ301971">
    <property type="protein sequence ID" value="PFH54004.1"/>
    <property type="molecule type" value="Genomic_DNA"/>
</dbReference>
<dbReference type="SUPFAM" id="SSF56059">
    <property type="entry name" value="Glutathione synthetase ATP-binding domain-like"/>
    <property type="match status" value="1"/>
</dbReference>
<feature type="binding site" evidence="11">
    <location>
        <begin position="442"/>
        <end position="445"/>
    </location>
    <ligand>
        <name>ATP</name>
        <dbReference type="ChEBI" id="CHEBI:30616"/>
    </ligand>
</feature>
<comment type="cofactor">
    <cofactor evidence="10 12">
        <name>Mg(2+)</name>
        <dbReference type="ChEBI" id="CHEBI:18420"/>
    </cofactor>
    <text evidence="10 12">Binds 1 Mg(2+) ion per subunit.</text>
</comment>
<comment type="pathway">
    <text evidence="1 10">Sulfur metabolism; glutathione biosynthesis; glutathione from L-cysteine and L-glutamate: step 2/2.</text>
</comment>
<reference evidence="15 16" key="1">
    <citation type="submission" date="2014-02" db="EMBL/GenBank/DDBJ databases">
        <title>Transposable element dynamics among asymbiotic and ectomycorrhizal Amanita fungi.</title>
        <authorList>
            <consortium name="DOE Joint Genome Institute"/>
            <person name="Hess J."/>
            <person name="Skrede I."/>
            <person name="Wolfe B."/>
            <person name="LaButti K."/>
            <person name="Ohm R.A."/>
            <person name="Grigoriev I.V."/>
            <person name="Pringle A."/>
        </authorList>
    </citation>
    <scope>NUCLEOTIDE SEQUENCE [LARGE SCALE GENOMIC DNA]</scope>
    <source>
        <strain evidence="15 16">SKay4041</strain>
    </source>
</reference>
<dbReference type="GO" id="GO:0005524">
    <property type="term" value="F:ATP binding"/>
    <property type="evidence" value="ECO:0007669"/>
    <property type="project" value="UniProtKB-UniRule"/>
</dbReference>
<keyword evidence="4 10" id="KW-0436">Ligase</keyword>
<keyword evidence="6 10" id="KW-0479">Metal-binding</keyword>
<dbReference type="FunFam" id="3.40.50.1760:FF:000001">
    <property type="entry name" value="Glutathione synthetase"/>
    <property type="match status" value="1"/>
</dbReference>
<comment type="catalytic activity">
    <reaction evidence="10">
        <text>gamma-L-glutamyl-L-cysteine + glycine + ATP = glutathione + ADP + phosphate + H(+)</text>
        <dbReference type="Rhea" id="RHEA:13557"/>
        <dbReference type="ChEBI" id="CHEBI:15378"/>
        <dbReference type="ChEBI" id="CHEBI:30616"/>
        <dbReference type="ChEBI" id="CHEBI:43474"/>
        <dbReference type="ChEBI" id="CHEBI:57305"/>
        <dbReference type="ChEBI" id="CHEBI:57925"/>
        <dbReference type="ChEBI" id="CHEBI:58173"/>
        <dbReference type="ChEBI" id="CHEBI:456216"/>
        <dbReference type="EC" id="6.3.2.3"/>
    </reaction>
</comment>
<feature type="binding site" evidence="11">
    <location>
        <position position="133"/>
    </location>
    <ligand>
        <name>substrate</name>
    </ligand>
</feature>
<gene>
    <name evidence="15" type="ORF">AMATHDRAFT_78746</name>
</gene>
<evidence type="ECO:0000256" key="12">
    <source>
        <dbReference type="PIRSR" id="PIRSR001558-2"/>
    </source>
</evidence>
<feature type="binding site" evidence="11">
    <location>
        <position position="233"/>
    </location>
    <ligand>
        <name>substrate</name>
    </ligand>
</feature>
<proteinExistence type="inferred from homology"/>
<evidence type="ECO:0000256" key="5">
    <source>
        <dbReference type="ARBA" id="ARBA00022684"/>
    </source>
</evidence>
<dbReference type="STRING" id="703135.A0A2A9NX11"/>
<feature type="binding site" evidence="11">
    <location>
        <position position="330"/>
    </location>
    <ligand>
        <name>ATP</name>
        <dbReference type="ChEBI" id="CHEBI:30616"/>
    </ligand>
</feature>
<feature type="binding site" evidence="11">
    <location>
        <position position="504"/>
    </location>
    <ligand>
        <name>ATP</name>
        <dbReference type="ChEBI" id="CHEBI:30616"/>
    </ligand>
</feature>
<dbReference type="InterPro" id="IPR037013">
    <property type="entry name" value="GSH-S_sub-bd_sf"/>
</dbReference>
<feature type="binding site" evidence="12">
    <location>
        <position position="152"/>
    </location>
    <ligand>
        <name>Mg(2+)</name>
        <dbReference type="ChEBI" id="CHEBI:18420"/>
    </ligand>
</feature>
<evidence type="ECO:0000256" key="4">
    <source>
        <dbReference type="ARBA" id="ARBA00022598"/>
    </source>
</evidence>
<feature type="binding site" evidence="13">
    <location>
        <begin position="227"/>
        <end position="229"/>
    </location>
    <ligand>
        <name>substrate</name>
    </ligand>
</feature>
<protein>
    <recommendedName>
        <fullName evidence="10">Glutathione synthetase</fullName>
        <shortName evidence="10">GSH-S</shortName>
        <ecNumber evidence="10">6.3.2.3</ecNumber>
    </recommendedName>
</protein>
<dbReference type="GO" id="GO:0004363">
    <property type="term" value="F:glutathione synthase activity"/>
    <property type="evidence" value="ECO:0007669"/>
    <property type="project" value="UniProtKB-UniRule"/>
</dbReference>
<feature type="binding site" evidence="11">
    <location>
        <position position="152"/>
    </location>
    <ligand>
        <name>ATP</name>
        <dbReference type="ChEBI" id="CHEBI:30616"/>
    </ligand>
</feature>
<keyword evidence="5 10" id="KW-0317">Glutathione biosynthesis</keyword>
<dbReference type="Pfam" id="PF03199">
    <property type="entry name" value="GSH_synthase"/>
    <property type="match status" value="1"/>
</dbReference>
<feature type="domain" description="Glutathione synthase substrate-binding" evidence="14">
    <location>
        <begin position="218"/>
        <end position="327"/>
    </location>
</feature>
<dbReference type="AlphaFoldDB" id="A0A2A9NX11"/>
<evidence type="ECO:0000256" key="13">
    <source>
        <dbReference type="PIRSR" id="PIRSR001558-3"/>
    </source>
</evidence>
<sequence length="528" mass="59382">MSSFDYSLWPPNLSPTQLETLTLQATTYAFAHGLLYLPSIYPQPPAPNSAIHAPISLFPSPFPNKLFLQAKRFQRIYNVLYSRIAMDEEFLDQVMGAETGVGRVDDFIGQLWKGWKQLREQGLVQPLQLGIFRSDYMLHEPSERQHSLKQVEFNTISASFGALSERVSELHRYLFGLTHYFGVSPYLRSDKLPDNNTISTIADGLAEAHKAYGVPSSWILFVTQPNERNVFDQRWIEYNLFQRYQIRVIRQTFEQLAVSATVEGGTSRLCVSCFPDVVPTGFVEVSVVYYRSGYVPSEYTTPTHYLTRFLLERSRAIKCPSIALQLAGSKKIQEVLTQPTILERFLCDKQRGEVFGDQDIRSIRDTFMDMWGLDIGEDRLTPDSRAPAEGRETHGVHRAREKSLSLVLKPQREGGGNNVYKEAIPEFLDKLDPAECEAWIAMELITPPEGVGNYLLRPGSTGNEAKTAVKADVISELGIFGWSLFGRDGKVSNEAEGGWLLRTKGKESNEGGVATGFSVLDSLLLIDD</sequence>
<keyword evidence="7 10" id="KW-0547">Nucleotide-binding</keyword>
<dbReference type="Gene3D" id="1.10.1080.10">
    <property type="entry name" value="Glutathione Synthetase, Chain A, domain 3"/>
    <property type="match status" value="1"/>
</dbReference>
<evidence type="ECO:0000256" key="11">
    <source>
        <dbReference type="PIRSR" id="PIRSR001558-1"/>
    </source>
</evidence>
<name>A0A2A9NX11_9AGAR</name>
<keyword evidence="16" id="KW-1185">Reference proteome</keyword>
<dbReference type="GO" id="GO:0005829">
    <property type="term" value="C:cytosol"/>
    <property type="evidence" value="ECO:0007669"/>
    <property type="project" value="TreeGrafter"/>
</dbReference>
<dbReference type="InterPro" id="IPR016185">
    <property type="entry name" value="PreATP-grasp_dom_sf"/>
</dbReference>
<dbReference type="NCBIfam" id="TIGR01986">
    <property type="entry name" value="glut_syn_euk"/>
    <property type="match status" value="1"/>
</dbReference>
<dbReference type="PIRSF" id="PIRSF001558">
    <property type="entry name" value="GSHase"/>
    <property type="match status" value="1"/>
</dbReference>
<dbReference type="PANTHER" id="PTHR11130:SF0">
    <property type="entry name" value="GLUTATHIONE SYNTHETASE"/>
    <property type="match status" value="1"/>
</dbReference>
<evidence type="ECO:0000256" key="6">
    <source>
        <dbReference type="ARBA" id="ARBA00022723"/>
    </source>
</evidence>
<dbReference type="InterPro" id="IPR014709">
    <property type="entry name" value="Glutathione_synthase_C_euk"/>
</dbReference>
<dbReference type="InterPro" id="IPR004887">
    <property type="entry name" value="GSH_synth_subst-bd"/>
</dbReference>
<dbReference type="PANTHER" id="PTHR11130">
    <property type="entry name" value="GLUTATHIONE SYNTHETASE"/>
    <property type="match status" value="1"/>
</dbReference>
<dbReference type="Gene3D" id="3.30.1490.80">
    <property type="match status" value="1"/>
</dbReference>
<feature type="binding site" evidence="11">
    <location>
        <position position="502"/>
    </location>
    <ligand>
        <name>substrate</name>
    </ligand>
</feature>
<evidence type="ECO:0000313" key="15">
    <source>
        <dbReference type="EMBL" id="PFH54004.1"/>
    </source>
</evidence>
<evidence type="ECO:0000256" key="7">
    <source>
        <dbReference type="ARBA" id="ARBA00022741"/>
    </source>
</evidence>
<dbReference type="InterPro" id="IPR014042">
    <property type="entry name" value="Glutathione_synthase_a-hlx"/>
</dbReference>
<evidence type="ECO:0000256" key="10">
    <source>
        <dbReference type="PIRNR" id="PIRNR001558"/>
    </source>
</evidence>
<feature type="binding site" evidence="13">
    <location>
        <begin position="156"/>
        <end position="159"/>
    </location>
    <ligand>
        <name>substrate</name>
    </ligand>
</feature>
<keyword evidence="9 10" id="KW-0460">Magnesium</keyword>
<comment type="similarity">
    <text evidence="2 10">Belongs to the eukaryotic GSH synthase family.</text>
</comment>
<evidence type="ECO:0000313" key="16">
    <source>
        <dbReference type="Proteomes" id="UP000242287"/>
    </source>
</evidence>
<feature type="binding site" evidence="11">
    <location>
        <begin position="409"/>
        <end position="418"/>
    </location>
    <ligand>
        <name>ATP</name>
        <dbReference type="ChEBI" id="CHEBI:30616"/>
    </ligand>
</feature>
<dbReference type="GO" id="GO:0000287">
    <property type="term" value="F:magnesium ion binding"/>
    <property type="evidence" value="ECO:0007669"/>
    <property type="project" value="UniProtKB-UniRule"/>
</dbReference>
<dbReference type="InterPro" id="IPR014049">
    <property type="entry name" value="Glutathione_synthase_N_euk"/>
</dbReference>
<evidence type="ECO:0000256" key="3">
    <source>
        <dbReference type="ARBA" id="ARBA00011738"/>
    </source>
</evidence>
<dbReference type="UniPathway" id="UPA00142">
    <property type="reaction ID" value="UER00210"/>
</dbReference>
<accession>A0A2A9NX11</accession>
<dbReference type="OrthoDB" id="2020073at2759"/>
<keyword evidence="8 10" id="KW-0067">ATP-binding</keyword>
<feature type="binding site" evidence="11">
    <location>
        <position position="420"/>
    </location>
    <ligand>
        <name>ATP</name>
        <dbReference type="ChEBI" id="CHEBI:30616"/>
    </ligand>
</feature>